<feature type="region of interest" description="Disordered" evidence="16">
    <location>
        <begin position="904"/>
        <end position="936"/>
    </location>
</feature>
<feature type="binding site" evidence="15">
    <location>
        <position position="50"/>
    </location>
    <ligand>
        <name>ATP</name>
        <dbReference type="ChEBI" id="CHEBI:30616"/>
    </ligand>
</feature>
<dbReference type="GO" id="GO:0005524">
    <property type="term" value="F:ATP binding"/>
    <property type="evidence" value="ECO:0007669"/>
    <property type="project" value="UniProtKB-UniRule"/>
</dbReference>
<evidence type="ECO:0000256" key="8">
    <source>
        <dbReference type="ARBA" id="ARBA00022741"/>
    </source>
</evidence>
<feature type="compositionally biased region" description="Basic and acidic residues" evidence="16">
    <location>
        <begin position="398"/>
        <end position="407"/>
    </location>
</feature>
<dbReference type="InterPro" id="IPR001180">
    <property type="entry name" value="CNH_dom"/>
</dbReference>
<evidence type="ECO:0000256" key="4">
    <source>
        <dbReference type="ARBA" id="ARBA00022473"/>
    </source>
</evidence>
<dbReference type="PRINTS" id="PR00027">
    <property type="entry name" value="PAIREDBOX"/>
</dbReference>
<organism evidence="20 21">
    <name type="scientific">Adineta ricciae</name>
    <name type="common">Rotifer</name>
    <dbReference type="NCBI Taxonomy" id="249248"/>
    <lineage>
        <taxon>Eukaryota</taxon>
        <taxon>Metazoa</taxon>
        <taxon>Spiralia</taxon>
        <taxon>Gnathifera</taxon>
        <taxon>Rotifera</taxon>
        <taxon>Eurotatoria</taxon>
        <taxon>Bdelloidea</taxon>
        <taxon>Adinetida</taxon>
        <taxon>Adinetidae</taxon>
        <taxon>Adineta</taxon>
    </lineage>
</organism>
<dbReference type="InterPro" id="IPR001523">
    <property type="entry name" value="Paired_dom"/>
</dbReference>
<dbReference type="PROSITE" id="PS00034">
    <property type="entry name" value="PAIRED_1"/>
    <property type="match status" value="1"/>
</dbReference>
<dbReference type="Pfam" id="PF00292">
    <property type="entry name" value="PAX"/>
    <property type="match status" value="1"/>
</dbReference>
<dbReference type="SUPFAM" id="SSF56112">
    <property type="entry name" value="Protein kinase-like (PK-like)"/>
    <property type="match status" value="1"/>
</dbReference>
<evidence type="ECO:0000259" key="19">
    <source>
        <dbReference type="PROSITE" id="PS51057"/>
    </source>
</evidence>
<dbReference type="Pfam" id="PF00780">
    <property type="entry name" value="CNH"/>
    <property type="match status" value="1"/>
</dbReference>
<evidence type="ECO:0000256" key="6">
    <source>
        <dbReference type="ARBA" id="ARBA00022679"/>
    </source>
</evidence>
<dbReference type="FunFam" id="1.10.10.10:FF:000013">
    <property type="entry name" value="Paired box 8 isoform 1"/>
    <property type="match status" value="1"/>
</dbReference>
<dbReference type="InterPro" id="IPR017441">
    <property type="entry name" value="Protein_kinase_ATP_BS"/>
</dbReference>
<keyword evidence="10 15" id="KW-0067">ATP-binding</keyword>
<protein>
    <recommendedName>
        <fullName evidence="3">non-specific serine/threonine protein kinase</fullName>
        <ecNumber evidence="3">2.7.11.1</ecNumber>
    </recommendedName>
</protein>
<keyword evidence="7" id="KW-0563">Paired box</keyword>
<keyword evidence="14" id="KW-0539">Nucleus</keyword>
<evidence type="ECO:0000256" key="15">
    <source>
        <dbReference type="PROSITE-ProRule" id="PRU10141"/>
    </source>
</evidence>
<feature type="compositionally biased region" description="Basic residues" evidence="16">
    <location>
        <begin position="912"/>
        <end position="923"/>
    </location>
</feature>
<dbReference type="FunFam" id="3.30.200.20:FF:000259">
    <property type="entry name" value="Mitogen-activated protein kinase kinase kinase kinase 4"/>
    <property type="match status" value="1"/>
</dbReference>
<keyword evidence="4" id="KW-0217">Developmental protein</keyword>
<feature type="domain" description="Protein kinase" evidence="17">
    <location>
        <begin position="21"/>
        <end position="286"/>
    </location>
</feature>
<dbReference type="SMART" id="SM00220">
    <property type="entry name" value="S_TKc"/>
    <property type="match status" value="1"/>
</dbReference>
<dbReference type="GO" id="GO:0005829">
    <property type="term" value="C:cytosol"/>
    <property type="evidence" value="ECO:0007669"/>
    <property type="project" value="TreeGrafter"/>
</dbReference>
<dbReference type="FunFam" id="1.10.10.10:FF:000003">
    <property type="entry name" value="Paired box protein Pax-6"/>
    <property type="match status" value="1"/>
</dbReference>
<dbReference type="Proteomes" id="UP000663852">
    <property type="component" value="Unassembled WGS sequence"/>
</dbReference>
<evidence type="ECO:0000256" key="7">
    <source>
        <dbReference type="ARBA" id="ARBA00022724"/>
    </source>
</evidence>
<evidence type="ECO:0000256" key="16">
    <source>
        <dbReference type="SAM" id="MobiDB-lite"/>
    </source>
</evidence>
<feature type="compositionally biased region" description="Low complexity" evidence="16">
    <location>
        <begin position="326"/>
        <end position="338"/>
    </location>
</feature>
<dbReference type="GO" id="GO:0004674">
    <property type="term" value="F:protein serine/threonine kinase activity"/>
    <property type="evidence" value="ECO:0007669"/>
    <property type="project" value="UniProtKB-KW"/>
</dbReference>
<evidence type="ECO:0000259" key="18">
    <source>
        <dbReference type="PROSITE" id="PS50219"/>
    </source>
</evidence>
<dbReference type="PROSITE" id="PS50011">
    <property type="entry name" value="PROTEIN_KINASE_DOM"/>
    <property type="match status" value="1"/>
</dbReference>
<keyword evidence="13" id="KW-0804">Transcription</keyword>
<sequence>MNNNNQIEIDLSQLRDPSGIFELIEVVGNGTYGQVYKGRHTKTGQLAAIKVMDVTQDEEEEIKLEVNVLKKYSNHRNIAMYYGAFINKCIPGRNEHDQLWLVMEYCGAGSITDLVKSTKGNSLKEEWISYISKEIINGLNHLHLNKIIHRDIKGQNVLLTENAEVKLVDFGVSAQLDRTIGRRNTFIGTPYWMAPEVIACDENPQATYDNRSDIWSLGITAIEMAEGQPPLCEMHPMRALFLIPRNVAPRLKSKWSKKFHNFVESCLIKDYLMRSNCEQLLKHSFIRDCQEKQVKLQIKEYLDKTKKFRRSSTHSQQINKEEIHHQAAQQQQQQQQQQVTSKKSDDEDEDDDDDDDEHDQIPFDQNQLINEQFTQKENNLNTLRQNFKSVQHSTDQQSNRDEEEYRRPPFPSLPGPPIALPRQTDDLVAVVEKLNELARNDSDLDEETDFDDSLREINCTQDEFININNPKRVLPDLLSNQSIHLLDQTQSHEYRQAVCNAPQRTTSIIASPIQNLNKDSNFNKRSSQIDVNVSPNLDENDQFKCNAPEIRKYKKRFNCHILCAALWGVNLLIGTENGLMLLDRSGEGKVYSLIKGRRFEQLSVLESQNILLTISGKKNKIRLYYLSFLKNKIVKTQSNDPKRHHFTNLGELQGAKHFKIVKYERIKFLIVALYDSIEVYAWAPKPYHKFMTFKVFSQLPYHPLLVDLTIEEGSRLKVIYGSSYGFHAIDLDTSNQIDIYLPPQLNDCVEPHAIIVLPNTNGIQLLLCYNNEGVYCDTYGKRTKDILLQWGELPTSVAYISNGKVMGWGNKAIEIRNVDSATLDGVFMHKRAQKLKYLCEKNEKVFFSSIRNGSSCQIYFMALNKMSSWDDRMVDNDEYINDNLMINYETKRFSLDNSCHSNRNTSDIQFHSRNHLNQRRRSTRQSSKDNSNEDGHGGINQLGGLFVNGRPLPDVVRQQIVALNQQGIRPCDISRQLKVSHGCVSKILGRYLQTGSIRPGVIGGSKPKVATPKVINAITNYKKAQPTMFAWEIKSKLINDGICDEKSAPSVSSINRIVRTKAEKCCSNKIEETNHGESNGRITDCHSSTNSSDSIHLDNNYQEQFQTTWNHQENIYQKDSPDSILITVEEEKASILENFYQQNPFADFSQMDEIQQRTQLDEQIIRHYFDSVRNHQWPSQSSYYCSNSHELYPIESNPNVICSNSTPILLDSRISISPQSILSFEQMSIIQNQRDERLPKEESSIIIKENNLTNKSMILLNYPQIFSSSTSSSPTDIDNSRQDSIHFQRQSPQQAQSSTTQQQANTLYTDLTPVMNSTPLPSFETLNRSECYFYNQQSSDELWRSKSSNKSN</sequence>
<dbReference type="InterPro" id="IPR036388">
    <property type="entry name" value="WH-like_DNA-bd_sf"/>
</dbReference>
<dbReference type="InterPro" id="IPR043182">
    <property type="entry name" value="PAIRED_DNA-bd_dom"/>
</dbReference>
<dbReference type="PROSITE" id="PS50219">
    <property type="entry name" value="CNH"/>
    <property type="match status" value="1"/>
</dbReference>
<dbReference type="GO" id="GO:0003677">
    <property type="term" value="F:DNA binding"/>
    <property type="evidence" value="ECO:0007669"/>
    <property type="project" value="UniProtKB-KW"/>
</dbReference>
<feature type="region of interest" description="Disordered" evidence="16">
    <location>
        <begin position="307"/>
        <end position="361"/>
    </location>
</feature>
<evidence type="ECO:0000256" key="14">
    <source>
        <dbReference type="ARBA" id="ARBA00023242"/>
    </source>
</evidence>
<dbReference type="EMBL" id="CAJNOJ010000243">
    <property type="protein sequence ID" value="CAF1329772.1"/>
    <property type="molecule type" value="Genomic_DNA"/>
</dbReference>
<evidence type="ECO:0000256" key="13">
    <source>
        <dbReference type="ARBA" id="ARBA00023163"/>
    </source>
</evidence>
<dbReference type="GO" id="GO:0005634">
    <property type="term" value="C:nucleus"/>
    <property type="evidence" value="ECO:0007669"/>
    <property type="project" value="UniProtKB-SubCell"/>
</dbReference>
<evidence type="ECO:0000256" key="1">
    <source>
        <dbReference type="ARBA" id="ARBA00004123"/>
    </source>
</evidence>
<dbReference type="SUPFAM" id="SSF46689">
    <property type="entry name" value="Homeodomain-like"/>
    <property type="match status" value="2"/>
</dbReference>
<comment type="subcellular location">
    <subcellularLocation>
        <location evidence="1">Nucleus</location>
    </subcellularLocation>
</comment>
<evidence type="ECO:0000256" key="12">
    <source>
        <dbReference type="ARBA" id="ARBA00023125"/>
    </source>
</evidence>
<keyword evidence="9" id="KW-0418">Kinase</keyword>
<dbReference type="SMART" id="SM00351">
    <property type="entry name" value="PAX"/>
    <property type="match status" value="1"/>
</dbReference>
<accession>A0A815FRR5</accession>
<dbReference type="FunFam" id="1.10.510.10:FF:000003">
    <property type="entry name" value="TRAF2 and NCK-interacting protein kinase isoform 4"/>
    <property type="match status" value="1"/>
</dbReference>
<dbReference type="PROSITE" id="PS00108">
    <property type="entry name" value="PROTEIN_KINASE_ST"/>
    <property type="match status" value="1"/>
</dbReference>
<dbReference type="InterPro" id="IPR008271">
    <property type="entry name" value="Ser/Thr_kinase_AS"/>
</dbReference>
<keyword evidence="5" id="KW-0723">Serine/threonine-protein kinase</keyword>
<dbReference type="InterPro" id="IPR009057">
    <property type="entry name" value="Homeodomain-like_sf"/>
</dbReference>
<evidence type="ECO:0000313" key="20">
    <source>
        <dbReference type="EMBL" id="CAF1329772.1"/>
    </source>
</evidence>
<feature type="region of interest" description="Disordered" evidence="16">
    <location>
        <begin position="389"/>
        <end position="419"/>
    </location>
</feature>
<dbReference type="PROSITE" id="PS51057">
    <property type="entry name" value="PAIRED_2"/>
    <property type="match status" value="1"/>
</dbReference>
<dbReference type="CDD" id="cd00131">
    <property type="entry name" value="PAX"/>
    <property type="match status" value="1"/>
</dbReference>
<name>A0A815FRR5_ADIRI</name>
<dbReference type="Gene3D" id="1.10.10.10">
    <property type="entry name" value="Winged helix-like DNA-binding domain superfamily/Winged helix DNA-binding domain"/>
    <property type="match status" value="2"/>
</dbReference>
<feature type="compositionally biased region" description="Acidic residues" evidence="16">
    <location>
        <begin position="346"/>
        <end position="358"/>
    </location>
</feature>
<proteinExistence type="inferred from homology"/>
<keyword evidence="6" id="KW-0808">Transferase</keyword>
<evidence type="ECO:0000256" key="5">
    <source>
        <dbReference type="ARBA" id="ARBA00022527"/>
    </source>
</evidence>
<dbReference type="Gene3D" id="1.10.510.10">
    <property type="entry name" value="Transferase(Phosphotransferase) domain 1"/>
    <property type="match status" value="1"/>
</dbReference>
<evidence type="ECO:0000259" key="17">
    <source>
        <dbReference type="PROSITE" id="PS50011"/>
    </source>
</evidence>
<dbReference type="Gene3D" id="3.30.200.20">
    <property type="entry name" value="Phosphorylase Kinase, domain 1"/>
    <property type="match status" value="1"/>
</dbReference>
<dbReference type="PANTHER" id="PTHR47096">
    <property type="entry name" value="MISSHAPEN LIKE KINASE 1"/>
    <property type="match status" value="1"/>
</dbReference>
<keyword evidence="11" id="KW-0805">Transcription regulation</keyword>
<dbReference type="InterPro" id="IPR000719">
    <property type="entry name" value="Prot_kinase_dom"/>
</dbReference>
<feature type="domain" description="Paired" evidence="19">
    <location>
        <begin position="935"/>
        <end position="1061"/>
    </location>
</feature>
<dbReference type="InterPro" id="IPR011009">
    <property type="entry name" value="Kinase-like_dom_sf"/>
</dbReference>
<dbReference type="PANTHER" id="PTHR47096:SF1">
    <property type="entry name" value="MISSHAPEN LIKE KINASE 1"/>
    <property type="match status" value="1"/>
</dbReference>
<gene>
    <name evidence="20" type="ORF">EDS130_LOCUS32124</name>
</gene>
<evidence type="ECO:0000256" key="10">
    <source>
        <dbReference type="ARBA" id="ARBA00022840"/>
    </source>
</evidence>
<keyword evidence="8 15" id="KW-0547">Nucleotide-binding</keyword>
<keyword evidence="12" id="KW-0238">DNA-binding</keyword>
<dbReference type="PROSITE" id="PS00107">
    <property type="entry name" value="PROTEIN_KINASE_ATP"/>
    <property type="match status" value="1"/>
</dbReference>
<evidence type="ECO:0000313" key="21">
    <source>
        <dbReference type="Proteomes" id="UP000663852"/>
    </source>
</evidence>
<evidence type="ECO:0000256" key="9">
    <source>
        <dbReference type="ARBA" id="ARBA00022777"/>
    </source>
</evidence>
<feature type="domain" description="CNH" evidence="18">
    <location>
        <begin position="558"/>
        <end position="845"/>
    </location>
</feature>
<comment type="caution">
    <text evidence="20">The sequence shown here is derived from an EMBL/GenBank/DDBJ whole genome shotgun (WGS) entry which is preliminary data.</text>
</comment>
<dbReference type="OrthoDB" id="8957712at2759"/>
<dbReference type="EC" id="2.7.11.1" evidence="3"/>
<comment type="similarity">
    <text evidence="2">Belongs to the protein kinase superfamily. STE Ser/Thr protein kinase family. STE20 subfamily.</text>
</comment>
<dbReference type="InterPro" id="IPR051700">
    <property type="entry name" value="STE20_Ser-Thr_kinase"/>
</dbReference>
<evidence type="ECO:0000256" key="11">
    <source>
        <dbReference type="ARBA" id="ARBA00023015"/>
    </source>
</evidence>
<feature type="compositionally biased region" description="Pro residues" evidence="16">
    <location>
        <begin position="408"/>
        <end position="419"/>
    </location>
</feature>
<dbReference type="GO" id="GO:0006355">
    <property type="term" value="P:regulation of DNA-templated transcription"/>
    <property type="evidence" value="ECO:0007669"/>
    <property type="project" value="InterPro"/>
</dbReference>
<reference evidence="20" key="1">
    <citation type="submission" date="2021-02" db="EMBL/GenBank/DDBJ databases">
        <authorList>
            <person name="Nowell W R."/>
        </authorList>
    </citation>
    <scope>NUCLEOTIDE SEQUENCE</scope>
</reference>
<dbReference type="SMART" id="SM00036">
    <property type="entry name" value="CNH"/>
    <property type="match status" value="1"/>
</dbReference>
<feature type="compositionally biased region" description="Basic and acidic residues" evidence="16">
    <location>
        <begin position="926"/>
        <end position="936"/>
    </location>
</feature>
<dbReference type="Pfam" id="PF00069">
    <property type="entry name" value="Pkinase"/>
    <property type="match status" value="1"/>
</dbReference>
<evidence type="ECO:0000256" key="2">
    <source>
        <dbReference type="ARBA" id="ARBA00008874"/>
    </source>
</evidence>
<evidence type="ECO:0000256" key="3">
    <source>
        <dbReference type="ARBA" id="ARBA00012513"/>
    </source>
</evidence>